<sequence>MESGTYQQRLGQRPQTSSGMLHVDIPSTMDTAPRPETRKTRATVVIDDDDDSDDELNSLPSSPPKKLCTEDVIKKLSFRRNKDASEDKPTSKRVLSDSRGQNNTKNAVASSSTRPLKERAPNRNQVPDTHSAPERNEQRSRVQPRRPASPSTSKPAAKSRATVRDSSPASPPRNSKGKGKVIEPFPVLSPLPSPVIDVDATPVKHKRSKFKTDERNSKGKARATEGFPDLSPLPKSQYTTAEFPLPSPLSSPVTTPVNHTRSKFKTAEFPAPSPLRPLLDEGRKSKKIAPFPMDTEGGSGKRRSVGTDSDEEPDRKRYRNHSRASGVEHDELLFISPDTDPKTLCPYCDTPLPTQPTPLLTRLLEQTFKKSYRDARPSNPLGRKAPMNVFVAVCQRHRYESETLPEAEARGWPKSIDWGALKRRVLEMKRELEQIVADPGDPIVYGRSEENQPKEPRGKKGPRMRCLFWRDMVKDFEANGTKGVKGLQGQFTNFEKTQPGYYGELGSVIIHQTLYDMFPLASVDPHLVDPLTPNEFIQRILVPEVGMRLVIEDMDLNVDSKADKKRAMAVLRESASYGVAMFPEDTGEGAGKTQNGAQDALGVADQMVMERARRRRKELELEEREEEEEILRMQQEEAEKRQRAEAAKEKRRARKAKEQEEQEVVVVKPKTVPRPRPLHKGKDKAMRATSTSGMDTDSSSEPRVDSDVGMSACESSDAKKTPKASKLAPSGAETSDSDDSVECGPKVPLPKLQTVDSRSVKTSSKRRSPSVLVTETKRTTRGSSVVDLCSSDDGSLTSDGPRRPSGRRKAVKPMIPNSDDEQDATPRFKKSRIVSATSSGFKPFEAAKERRAAAVKG</sequence>
<comment type="subcellular location">
    <subcellularLocation>
        <location evidence="3">Cytoplasm</location>
    </subcellularLocation>
    <subcellularLocation>
        <location evidence="2">Nucleus</location>
    </subcellularLocation>
</comment>
<evidence type="ECO:0000256" key="6">
    <source>
        <dbReference type="ARBA" id="ARBA00022490"/>
    </source>
</evidence>
<feature type="compositionally biased region" description="Basic and acidic residues" evidence="8">
    <location>
        <begin position="131"/>
        <end position="140"/>
    </location>
</feature>
<dbReference type="GO" id="GO:0005737">
    <property type="term" value="C:cytoplasm"/>
    <property type="evidence" value="ECO:0007669"/>
    <property type="project" value="UniProtKB-SubCell"/>
</dbReference>
<dbReference type="PANTHER" id="PTHR41391">
    <property type="entry name" value="RESTRICTION OF TELOMERE CAPPING PROTEIN 4"/>
    <property type="match status" value="1"/>
</dbReference>
<feature type="compositionally biased region" description="Acidic residues" evidence="8">
    <location>
        <begin position="46"/>
        <end position="56"/>
    </location>
</feature>
<dbReference type="Pfam" id="PF14474">
    <property type="entry name" value="RTC4"/>
    <property type="match status" value="1"/>
</dbReference>
<feature type="compositionally biased region" description="Low complexity" evidence="8">
    <location>
        <begin position="145"/>
        <end position="160"/>
    </location>
</feature>
<evidence type="ECO:0000256" key="3">
    <source>
        <dbReference type="ARBA" id="ARBA00004496"/>
    </source>
</evidence>
<keyword evidence="7" id="KW-0539">Nucleus</keyword>
<evidence type="ECO:0000313" key="10">
    <source>
        <dbReference type="EMBL" id="KAJ7647751.1"/>
    </source>
</evidence>
<comment type="caution">
    <text evidence="10">The sequence shown here is derived from an EMBL/GenBank/DDBJ whole genome shotgun (WGS) entry which is preliminary data.</text>
</comment>
<dbReference type="AlphaFoldDB" id="A0AAD7FZK5"/>
<comment type="similarity">
    <text evidence="4">Belongs to the RTC4 family.</text>
</comment>
<protein>
    <recommendedName>
        <fullName evidence="5">Restriction of telomere capping protein 4</fullName>
    </recommendedName>
</protein>
<evidence type="ECO:0000256" key="4">
    <source>
        <dbReference type="ARBA" id="ARBA00009461"/>
    </source>
</evidence>
<dbReference type="InterPro" id="IPR028094">
    <property type="entry name" value="RTC4_C"/>
</dbReference>
<evidence type="ECO:0000256" key="1">
    <source>
        <dbReference type="ARBA" id="ARBA00002738"/>
    </source>
</evidence>
<dbReference type="InterPro" id="IPR039024">
    <property type="entry name" value="RTC4"/>
</dbReference>
<name>A0AAD7FZK5_9AGAR</name>
<feature type="region of interest" description="Disordered" evidence="8">
    <location>
        <begin position="585"/>
        <end position="605"/>
    </location>
</feature>
<gene>
    <name evidence="10" type="ORF">FB45DRAFT_894341</name>
</gene>
<feature type="compositionally biased region" description="Low complexity" evidence="8">
    <location>
        <begin position="689"/>
        <end position="699"/>
    </location>
</feature>
<feature type="compositionally biased region" description="Low complexity" evidence="8">
    <location>
        <begin position="248"/>
        <end position="257"/>
    </location>
</feature>
<feature type="region of interest" description="Disordered" evidence="8">
    <location>
        <begin position="1"/>
        <end position="323"/>
    </location>
</feature>
<dbReference type="SMART" id="SM01312">
    <property type="entry name" value="RTC4"/>
    <property type="match status" value="1"/>
</dbReference>
<evidence type="ECO:0000256" key="5">
    <source>
        <dbReference type="ARBA" id="ARBA00015162"/>
    </source>
</evidence>
<organism evidence="10 11">
    <name type="scientific">Roridomyces roridus</name>
    <dbReference type="NCBI Taxonomy" id="1738132"/>
    <lineage>
        <taxon>Eukaryota</taxon>
        <taxon>Fungi</taxon>
        <taxon>Dikarya</taxon>
        <taxon>Basidiomycota</taxon>
        <taxon>Agaricomycotina</taxon>
        <taxon>Agaricomycetes</taxon>
        <taxon>Agaricomycetidae</taxon>
        <taxon>Agaricales</taxon>
        <taxon>Marasmiineae</taxon>
        <taxon>Mycenaceae</taxon>
        <taxon>Roridomyces</taxon>
    </lineage>
</organism>
<evidence type="ECO:0000313" key="11">
    <source>
        <dbReference type="Proteomes" id="UP001221142"/>
    </source>
</evidence>
<keyword evidence="11" id="KW-1185">Reference proteome</keyword>
<accession>A0AAD7FZK5</accession>
<feature type="compositionally biased region" description="Basic and acidic residues" evidence="8">
    <location>
        <begin position="845"/>
        <end position="857"/>
    </location>
</feature>
<evidence type="ECO:0000259" key="9">
    <source>
        <dbReference type="SMART" id="SM01312"/>
    </source>
</evidence>
<evidence type="ECO:0000256" key="8">
    <source>
        <dbReference type="SAM" id="MobiDB-lite"/>
    </source>
</evidence>
<feature type="domain" description="Restriction of telomere capping protein 4 C-terminal" evidence="9">
    <location>
        <begin position="435"/>
        <end position="584"/>
    </location>
</feature>
<dbReference type="Proteomes" id="UP001221142">
    <property type="component" value="Unassembled WGS sequence"/>
</dbReference>
<reference evidence="10" key="1">
    <citation type="submission" date="2023-03" db="EMBL/GenBank/DDBJ databases">
        <title>Massive genome expansion in bonnet fungi (Mycena s.s.) driven by repeated elements and novel gene families across ecological guilds.</title>
        <authorList>
            <consortium name="Lawrence Berkeley National Laboratory"/>
            <person name="Harder C.B."/>
            <person name="Miyauchi S."/>
            <person name="Viragh M."/>
            <person name="Kuo A."/>
            <person name="Thoen E."/>
            <person name="Andreopoulos B."/>
            <person name="Lu D."/>
            <person name="Skrede I."/>
            <person name="Drula E."/>
            <person name="Henrissat B."/>
            <person name="Morin E."/>
            <person name="Kohler A."/>
            <person name="Barry K."/>
            <person name="LaButti K."/>
            <person name="Morin E."/>
            <person name="Salamov A."/>
            <person name="Lipzen A."/>
            <person name="Mereny Z."/>
            <person name="Hegedus B."/>
            <person name="Baldrian P."/>
            <person name="Stursova M."/>
            <person name="Weitz H."/>
            <person name="Taylor A."/>
            <person name="Grigoriev I.V."/>
            <person name="Nagy L.G."/>
            <person name="Martin F."/>
            <person name="Kauserud H."/>
        </authorList>
    </citation>
    <scope>NUCLEOTIDE SEQUENCE</scope>
    <source>
        <strain evidence="10">9284</strain>
    </source>
</reference>
<evidence type="ECO:0000256" key="7">
    <source>
        <dbReference type="ARBA" id="ARBA00023242"/>
    </source>
</evidence>
<feature type="compositionally biased region" description="Basic residues" evidence="8">
    <location>
        <begin position="671"/>
        <end position="682"/>
    </location>
</feature>
<evidence type="ECO:0000256" key="2">
    <source>
        <dbReference type="ARBA" id="ARBA00004123"/>
    </source>
</evidence>
<dbReference type="EMBL" id="JARKIF010000002">
    <property type="protein sequence ID" value="KAJ7647751.1"/>
    <property type="molecule type" value="Genomic_DNA"/>
</dbReference>
<feature type="region of interest" description="Disordered" evidence="8">
    <location>
        <begin position="640"/>
        <end position="857"/>
    </location>
</feature>
<feature type="compositionally biased region" description="Polar residues" evidence="8">
    <location>
        <begin position="98"/>
        <end position="114"/>
    </location>
</feature>
<keyword evidence="6" id="KW-0963">Cytoplasm</keyword>
<feature type="compositionally biased region" description="Basic and acidic residues" evidence="8">
    <location>
        <begin position="67"/>
        <end position="96"/>
    </location>
</feature>
<feature type="compositionally biased region" description="Polar residues" evidence="8">
    <location>
        <begin position="1"/>
        <end position="19"/>
    </location>
</feature>
<dbReference type="GO" id="GO:0005634">
    <property type="term" value="C:nucleus"/>
    <property type="evidence" value="ECO:0007669"/>
    <property type="project" value="UniProtKB-SubCell"/>
</dbReference>
<comment type="function">
    <text evidence="1">May be involved in a process influencing telomere capping.</text>
</comment>
<dbReference type="PANTHER" id="PTHR41391:SF1">
    <property type="entry name" value="RESTRICTION OF TELOMERE CAPPING PROTEIN 4"/>
    <property type="match status" value="1"/>
</dbReference>
<proteinExistence type="inferred from homology"/>